<keyword evidence="2" id="KW-0812">Transmembrane</keyword>
<dbReference type="AlphaFoldDB" id="A0A914Z032"/>
<evidence type="ECO:0000313" key="3">
    <source>
        <dbReference type="Proteomes" id="UP000887577"/>
    </source>
</evidence>
<sequence length="204" mass="22582">MSKRSKRSSHSNQSLLKEQKTQSGSKRGGGGGSNRSKRSLIAAPTQHSQQKSQNSQNGRTQKTQKTIAPPDEDKFDKLKEEAIKARRSQMTQMTEAKSMAKREIGYDKTQWEYTKWAEEALKPTDNIKPACLTNDIPLGLAPPKEATPQEVPGENRQEEGEKGDYLLDLPLISLILNGIELFLTFLSLILSNIANGAGGMKQDL</sequence>
<protein>
    <submittedName>
        <fullName evidence="4">Uncharacterized protein</fullName>
    </submittedName>
</protein>
<keyword evidence="2" id="KW-0472">Membrane</keyword>
<evidence type="ECO:0000256" key="1">
    <source>
        <dbReference type="SAM" id="MobiDB-lite"/>
    </source>
</evidence>
<proteinExistence type="predicted"/>
<feature type="compositionally biased region" description="Low complexity" evidence="1">
    <location>
        <begin position="46"/>
        <end position="57"/>
    </location>
</feature>
<dbReference type="Proteomes" id="UP000887577">
    <property type="component" value="Unplaced"/>
</dbReference>
<feature type="region of interest" description="Disordered" evidence="1">
    <location>
        <begin position="133"/>
        <end position="160"/>
    </location>
</feature>
<accession>A0A914Z032</accession>
<dbReference type="WBParaSite" id="PSU_v2.g5534.t1">
    <property type="protein sequence ID" value="PSU_v2.g5534.t1"/>
    <property type="gene ID" value="PSU_v2.g5534"/>
</dbReference>
<name>A0A914Z032_9BILA</name>
<feature type="region of interest" description="Disordered" evidence="1">
    <location>
        <begin position="1"/>
        <end position="99"/>
    </location>
</feature>
<organism evidence="3 4">
    <name type="scientific">Panagrolaimus superbus</name>
    <dbReference type="NCBI Taxonomy" id="310955"/>
    <lineage>
        <taxon>Eukaryota</taxon>
        <taxon>Metazoa</taxon>
        <taxon>Ecdysozoa</taxon>
        <taxon>Nematoda</taxon>
        <taxon>Chromadorea</taxon>
        <taxon>Rhabditida</taxon>
        <taxon>Tylenchina</taxon>
        <taxon>Panagrolaimomorpha</taxon>
        <taxon>Panagrolaimoidea</taxon>
        <taxon>Panagrolaimidae</taxon>
        <taxon>Panagrolaimus</taxon>
    </lineage>
</organism>
<reference evidence="4" key="1">
    <citation type="submission" date="2022-11" db="UniProtKB">
        <authorList>
            <consortium name="WormBaseParasite"/>
        </authorList>
    </citation>
    <scope>IDENTIFICATION</scope>
</reference>
<feature type="transmembrane region" description="Helical" evidence="2">
    <location>
        <begin position="165"/>
        <end position="190"/>
    </location>
</feature>
<keyword evidence="3" id="KW-1185">Reference proteome</keyword>
<evidence type="ECO:0000313" key="4">
    <source>
        <dbReference type="WBParaSite" id="PSU_v2.g5534.t1"/>
    </source>
</evidence>
<keyword evidence="2" id="KW-1133">Transmembrane helix</keyword>
<feature type="compositionally biased region" description="Basic and acidic residues" evidence="1">
    <location>
        <begin position="71"/>
        <end position="84"/>
    </location>
</feature>
<evidence type="ECO:0000256" key="2">
    <source>
        <dbReference type="SAM" id="Phobius"/>
    </source>
</evidence>